<name>A0A1G8SAN6_9EURY</name>
<dbReference type="Pfam" id="PF13524">
    <property type="entry name" value="Glyco_trans_1_2"/>
    <property type="match status" value="1"/>
</dbReference>
<dbReference type="PANTHER" id="PTHR12526">
    <property type="entry name" value="GLYCOSYLTRANSFERASE"/>
    <property type="match status" value="1"/>
</dbReference>
<accession>A0A1G8SAN6</accession>
<evidence type="ECO:0000256" key="2">
    <source>
        <dbReference type="ARBA" id="ARBA00022679"/>
    </source>
</evidence>
<keyword evidence="1" id="KW-0328">Glycosyltransferase</keyword>
<evidence type="ECO:0000259" key="3">
    <source>
        <dbReference type="Pfam" id="PF13524"/>
    </source>
</evidence>
<dbReference type="OrthoDB" id="132546at2157"/>
<dbReference type="STRING" id="890420.SAMN05216226_101382"/>
<dbReference type="Gene3D" id="3.40.50.2000">
    <property type="entry name" value="Glycogen Phosphorylase B"/>
    <property type="match status" value="1"/>
</dbReference>
<keyword evidence="5" id="KW-1185">Reference proteome</keyword>
<dbReference type="RefSeq" id="WP_092698832.1">
    <property type="nucleotide sequence ID" value="NZ_FNFC01000001.1"/>
</dbReference>
<dbReference type="InterPro" id="IPR055259">
    <property type="entry name" value="YkvP/CgeB_Glyco_trans-like"/>
</dbReference>
<dbReference type="GO" id="GO:0016757">
    <property type="term" value="F:glycosyltransferase activity"/>
    <property type="evidence" value="ECO:0007669"/>
    <property type="project" value="UniProtKB-KW"/>
</dbReference>
<organism evidence="4 5">
    <name type="scientific">Halovenus aranensis</name>
    <dbReference type="NCBI Taxonomy" id="890420"/>
    <lineage>
        <taxon>Archaea</taxon>
        <taxon>Methanobacteriati</taxon>
        <taxon>Methanobacteriota</taxon>
        <taxon>Stenosarchaea group</taxon>
        <taxon>Halobacteria</taxon>
        <taxon>Halobacteriales</taxon>
        <taxon>Haloarculaceae</taxon>
        <taxon>Halovenus</taxon>
    </lineage>
</organism>
<evidence type="ECO:0000313" key="5">
    <source>
        <dbReference type="Proteomes" id="UP000198856"/>
    </source>
</evidence>
<dbReference type="PANTHER" id="PTHR12526:SF629">
    <property type="entry name" value="TEICHURONIC ACID BIOSYNTHESIS GLYCOSYLTRANSFERASE TUAH-RELATED"/>
    <property type="match status" value="1"/>
</dbReference>
<sequence length="345" mass="38656">MRTDADIRVLWLRPTVGTHISTRRERIQEGLIDRGVSVDIVNASGTDAAEAIRTALTGDYDLVVGTVRVGVYYGHLLSRLEGVPFVAEVTEPIDRVEADLPRPVFRFFRWYEWKVLARADACFFVEQRVLNRARQRGIDGYLARNSVWYERFADPDPAVVDRASEQLASISMDVSAPLAIYIGGFTKQQHIPEILDAARQCPRWEFLFLGEEGEHADLVEQAASSESNIHYGGVVPHEDVAGYLSFADVGFSLTHGERPLKLLEYGAAGLSVLGIPGKRQEFFSDEEIHFIEPTPEAIADALDTLRSEPESIPADGSALQRTAKENSWDSIAQQYYDVFRELLDR</sequence>
<reference evidence="4 5" key="1">
    <citation type="submission" date="2016-10" db="EMBL/GenBank/DDBJ databases">
        <authorList>
            <person name="de Groot N.N."/>
        </authorList>
    </citation>
    <scope>NUCLEOTIDE SEQUENCE [LARGE SCALE GENOMIC DNA]</scope>
    <source>
        <strain evidence="4 5">IBRC-M10015</strain>
    </source>
</reference>
<protein>
    <submittedName>
        <fullName evidence="4">Glycosyltransferase involved in cell wall bisynthesis</fullName>
    </submittedName>
</protein>
<keyword evidence="2 4" id="KW-0808">Transferase</keyword>
<dbReference type="Proteomes" id="UP000198856">
    <property type="component" value="Unassembled WGS sequence"/>
</dbReference>
<dbReference type="SUPFAM" id="SSF53756">
    <property type="entry name" value="UDP-Glycosyltransferase/glycogen phosphorylase"/>
    <property type="match status" value="1"/>
</dbReference>
<dbReference type="EMBL" id="FNFC01000001">
    <property type="protein sequence ID" value="SDJ26254.1"/>
    <property type="molecule type" value="Genomic_DNA"/>
</dbReference>
<feature type="domain" description="Spore protein YkvP/CgeB glycosyl transferase-like" evidence="3">
    <location>
        <begin position="193"/>
        <end position="335"/>
    </location>
</feature>
<gene>
    <name evidence="4" type="ORF">SAMN05216226_101382</name>
</gene>
<evidence type="ECO:0000256" key="1">
    <source>
        <dbReference type="ARBA" id="ARBA00022676"/>
    </source>
</evidence>
<dbReference type="AlphaFoldDB" id="A0A1G8SAN6"/>
<evidence type="ECO:0000313" key="4">
    <source>
        <dbReference type="EMBL" id="SDJ26254.1"/>
    </source>
</evidence>
<proteinExistence type="predicted"/>